<dbReference type="Proteomes" id="UP000826513">
    <property type="component" value="Chromosome 1"/>
</dbReference>
<organism evidence="1 3">
    <name type="scientific">Agrobacterium larrymoorei</name>
    <dbReference type="NCBI Taxonomy" id="160699"/>
    <lineage>
        <taxon>Bacteria</taxon>
        <taxon>Pseudomonadati</taxon>
        <taxon>Pseudomonadota</taxon>
        <taxon>Alphaproteobacteria</taxon>
        <taxon>Hyphomicrobiales</taxon>
        <taxon>Rhizobiaceae</taxon>
        <taxon>Rhizobium/Agrobacterium group</taxon>
        <taxon>Agrobacterium</taxon>
    </lineage>
</organism>
<evidence type="ECO:0000313" key="4">
    <source>
        <dbReference type="Proteomes" id="UP000826513"/>
    </source>
</evidence>
<evidence type="ECO:0000313" key="2">
    <source>
        <dbReference type="EMBL" id="QYA06981.1"/>
    </source>
</evidence>
<protein>
    <recommendedName>
        <fullName evidence="5">DNA-binding protein</fullName>
    </recommendedName>
</protein>
<dbReference type="RefSeq" id="WP_136954325.1">
    <property type="nucleotide sequence ID" value="NZ_CP039691.1"/>
</dbReference>
<reference evidence="1 3" key="1">
    <citation type="submission" date="2019-04" db="EMBL/GenBank/DDBJ databases">
        <title>Complete genome sequence of Agrobacterium larrymoorei CFBP5473.</title>
        <authorList>
            <person name="Haryono M."/>
            <person name="Chou L."/>
            <person name="Lin Y.-C."/>
            <person name="Lai E.-M."/>
            <person name="Kuo C.-H."/>
        </authorList>
    </citation>
    <scope>NUCLEOTIDE SEQUENCE [LARGE SCALE GENOMIC DNA]</scope>
    <source>
        <strain evidence="1 3">CFBP5473</strain>
    </source>
</reference>
<evidence type="ECO:0008006" key="5">
    <source>
        <dbReference type="Google" id="ProtNLM"/>
    </source>
</evidence>
<evidence type="ECO:0000313" key="1">
    <source>
        <dbReference type="EMBL" id="QCI97578.1"/>
    </source>
</evidence>
<dbReference type="Proteomes" id="UP000298545">
    <property type="component" value="Chromosome circular"/>
</dbReference>
<keyword evidence="4" id="KW-1185">Reference proteome</keyword>
<dbReference type="AlphaFoldDB" id="A0A4D7DNA8"/>
<dbReference type="EMBL" id="CP072167">
    <property type="protein sequence ID" value="QYA06981.1"/>
    <property type="molecule type" value="Genomic_DNA"/>
</dbReference>
<dbReference type="KEGG" id="alf:CFBP5473_06390"/>
<dbReference type="OrthoDB" id="7875733at2"/>
<evidence type="ECO:0000313" key="3">
    <source>
        <dbReference type="Proteomes" id="UP000298545"/>
    </source>
</evidence>
<name>A0A4D7DNA8_9HYPH</name>
<gene>
    <name evidence="1" type="ORF">CFBP5473_06390</name>
    <name evidence="2" type="ORF">J5285_13295</name>
</gene>
<accession>A0A4D7DNA8</accession>
<dbReference type="EMBL" id="CP039691">
    <property type="protein sequence ID" value="QCI97578.1"/>
    <property type="molecule type" value="Genomic_DNA"/>
</dbReference>
<sequence>MSEIVWLPRERRGWEEIGSTALSDAKVDATCLRRINTGRLAQTSVDETLIFGAVTYLANSFIALHEKAPRTAALFASQQRWLLCHAALAQHFGKACEGSPGLTRRSLGKLAVHHQIASRNTAFAFFDEILKYGIIEQTDRRDIAIPSRETLALLKRWYEFHFCALDMMDGGQRCGWFLARSEQLVAKLSPIVGKKLLEQTEVRSPGHYCAIFTDGDAGGLIMDRLAATADWPGTPEQKHYLTEITAIAELARLTGLSRAHTSRKLAASERLGGTGWSGARGRSRLWISREFLIQYAETQLQKLTILNEALEEVGADDDTMEAESGKARSA</sequence>
<proteinExistence type="predicted"/>
<reference evidence="2 4" key="2">
    <citation type="submission" date="2021-03" db="EMBL/GenBank/DDBJ databases">
        <title>Rapid diversification of plasmids in a genus of pathogenic and nitrogen fixing bacteria.</title>
        <authorList>
            <person name="Weisberg A.J."/>
            <person name="Miller M."/>
            <person name="Ream W."/>
            <person name="Grunwald N.J."/>
            <person name="Chang J.H."/>
        </authorList>
    </citation>
    <scope>NUCLEOTIDE SEQUENCE [LARGE SCALE GENOMIC DNA]</scope>
    <source>
        <strain evidence="2 4">AF3.44</strain>
    </source>
</reference>